<evidence type="ECO:0000313" key="1">
    <source>
        <dbReference type="EMBL" id="MCU5747005.1"/>
    </source>
</evidence>
<comment type="caution">
    <text evidence="1">The sequence shown here is derived from an EMBL/GenBank/DDBJ whole genome shotgun (WGS) entry which is preliminary data.</text>
</comment>
<organism evidence="1 2">
    <name type="scientific">Staphylococcus marylandisciuri</name>
    <dbReference type="NCBI Taxonomy" id="2981529"/>
    <lineage>
        <taxon>Bacteria</taxon>
        <taxon>Bacillati</taxon>
        <taxon>Bacillota</taxon>
        <taxon>Bacilli</taxon>
        <taxon>Bacillales</taxon>
        <taxon>Staphylococcaceae</taxon>
        <taxon>Staphylococcus</taxon>
    </lineage>
</organism>
<dbReference type="EMBL" id="JAOPKZ010000018">
    <property type="protein sequence ID" value="MCU5747005.1"/>
    <property type="molecule type" value="Genomic_DNA"/>
</dbReference>
<accession>A0ABT2QSR0</accession>
<name>A0ABT2QSR0_9STAP</name>
<reference evidence="1 2" key="1">
    <citation type="journal article" date="2023" name="Int. J. Syst. Evol. Microbiol.">
        <title>Streptococcus sciuri sp. nov., Staphylococcus marylandisciuri sp. nov. and Staphylococcus americanisciuri sp. nov., isolated from faeces of eastern grey squirrel (Sciurus carolinensis).</title>
        <authorList>
            <person name="Volokhov D.V."/>
            <person name="Zagorodnyaya T.A."/>
            <person name="Furtak V.A."/>
            <person name="Nattanmai G."/>
            <person name="Randall L."/>
            <person name="Jose S."/>
            <person name="Gao Y."/>
            <person name="Eisenberg T."/>
            <person name="Delmonte P."/>
            <person name="Blom J."/>
            <person name="Mitchell K.K."/>
        </authorList>
    </citation>
    <scope>NUCLEOTIDE SEQUENCE [LARGE SCALE GENOMIC DNA]</scope>
    <source>
        <strain evidence="1 2">SQ8-PEA</strain>
    </source>
</reference>
<dbReference type="RefSeq" id="WP_262856711.1">
    <property type="nucleotide sequence ID" value="NZ_JAOPKZ010000018.1"/>
</dbReference>
<evidence type="ECO:0008006" key="3">
    <source>
        <dbReference type="Google" id="ProtNLM"/>
    </source>
</evidence>
<sequence length="167" mass="18211">MKKLLTTAIISTIAITGLGLSEASANTINNEVKLEQASTYQSSLEGITIGMPIQSVLDNNIKPIYSSSVDGTTHYYKFRKDNGLLVVTADGERNKGLVTGISMSYNDFNGPSFDEVKDSLNSITNMSKSKGANGYWGYIKSGNVSYQFGTKSPEDKNIKLYRIDISK</sequence>
<proteinExistence type="predicted"/>
<dbReference type="NCBIfam" id="NF047391">
    <property type="entry name" value="SA0570_fam"/>
    <property type="match status" value="1"/>
</dbReference>
<evidence type="ECO:0000313" key="2">
    <source>
        <dbReference type="Proteomes" id="UP001209553"/>
    </source>
</evidence>
<dbReference type="Proteomes" id="UP001209553">
    <property type="component" value="Unassembled WGS sequence"/>
</dbReference>
<protein>
    <recommendedName>
        <fullName evidence="3">DUF4879 domain-containing protein</fullName>
    </recommendedName>
</protein>
<gene>
    <name evidence="1" type="ORF">N9R04_09985</name>
</gene>
<dbReference type="InterPro" id="IPR058116">
    <property type="entry name" value="SA0570-like"/>
</dbReference>
<keyword evidence="2" id="KW-1185">Reference proteome</keyword>